<dbReference type="EMBL" id="JAPHNI010000707">
    <property type="protein sequence ID" value="KAJ8108713.1"/>
    <property type="molecule type" value="Genomic_DNA"/>
</dbReference>
<organism evidence="1 2">
    <name type="scientific">Boeremia exigua</name>
    <dbReference type="NCBI Taxonomy" id="749465"/>
    <lineage>
        <taxon>Eukaryota</taxon>
        <taxon>Fungi</taxon>
        <taxon>Dikarya</taxon>
        <taxon>Ascomycota</taxon>
        <taxon>Pezizomycotina</taxon>
        <taxon>Dothideomycetes</taxon>
        <taxon>Pleosporomycetidae</taxon>
        <taxon>Pleosporales</taxon>
        <taxon>Pleosporineae</taxon>
        <taxon>Didymellaceae</taxon>
        <taxon>Boeremia</taxon>
    </lineage>
</organism>
<proteinExistence type="predicted"/>
<evidence type="ECO:0000313" key="2">
    <source>
        <dbReference type="Proteomes" id="UP001153331"/>
    </source>
</evidence>
<dbReference type="Proteomes" id="UP001153331">
    <property type="component" value="Unassembled WGS sequence"/>
</dbReference>
<protein>
    <submittedName>
        <fullName evidence="1">Uncharacterized protein</fullName>
    </submittedName>
</protein>
<gene>
    <name evidence="1" type="ORF">OPT61_g7976</name>
</gene>
<sequence length="850" mass="94096">MASRESRTCPHFDTHDGVCGCPEFWQATVHLQDDRASSLQETSTALHAPNGQLKSRVDSIPLPDRTKSQAITPAPPGPPKETCFFWYHGTCRRGIGCDRPHEAHHTWPIPPPPGFRHFEPCTLPLCPLRTDLDVSATSQKQQRRGRTMTGQVDGAAFSCGRTADEILTENIDNGDIGMHGGGTNAYSMVSAGNAGKSADSAGTHGATGNRTEKRADAFGEVSLRQELPKFDLKEPDYVDFSRLLTPASLVEEETFVSISHPGTISKRRRLPAISSSESKRVKLEEYSSMDLANAVSILERPRVESQWDVKPSIVTSYGQHTEAGAPLFATMHTLPSTAPESKIQTSSNPAECVSQPFDPPRGPRSMNKLPLICFFYYHKGYCKPKRKRRCDYLHDLKTSQQTVSLPHGIDNHDPQCALPLCPIYLHKLDQTREDPSMLAPSTQLEIKHELAAPPKITGLPTLHTHGSLCSGDMAVQGSPSRGTLSERYGERDHLLDDTHTRGDAHLSTPIFNLESGYEENGSTSAEKRRKKKGKRRAQRQANAVERMRLRTMPQGLCDQSVAFRTRKSLPSLPAVKEETVTPATLVDSPARKRREDRNKRAQLDRSAENVWSGDAFGSESLHASTSEPVQAQDSVWPFQHAPSSARPLDHFSAREEQQVGGGRVYAMAEPTNPGPLEWSQLLADAQLRSAVQFVPYEYVQQSLGLTAEERQEKRRAETHAEQTAKREAYDRALLTQDKQDYVTSDITARPATVAVAPSLQLGTGTEDMRRPRCRGCHDRREGGDPQRPCLSCGDAGVKASSCVDWVKNTTEEHDKGSPSTTEARAYQLSEIFQRFELNADTMRRLFGGLE</sequence>
<accession>A0ACC2I162</accession>
<keyword evidence="2" id="KW-1185">Reference proteome</keyword>
<reference evidence="1" key="1">
    <citation type="submission" date="2022-11" db="EMBL/GenBank/DDBJ databases">
        <title>Genome Sequence of Boeremia exigua.</title>
        <authorList>
            <person name="Buettner E."/>
        </authorList>
    </citation>
    <scope>NUCLEOTIDE SEQUENCE</scope>
    <source>
        <strain evidence="1">CU02</strain>
    </source>
</reference>
<evidence type="ECO:0000313" key="1">
    <source>
        <dbReference type="EMBL" id="KAJ8108713.1"/>
    </source>
</evidence>
<name>A0ACC2I162_9PLEO</name>
<comment type="caution">
    <text evidence="1">The sequence shown here is derived from an EMBL/GenBank/DDBJ whole genome shotgun (WGS) entry which is preliminary data.</text>
</comment>